<sequence length="127" mass="13704">MIVQAAMKSTGGKLIQIPSKALPLVNKQAITSSGQLILPEALKLLPLYNLGISLALFINLKHKKYTTLGWFAPCAQALTKGVGLRTGGRIDDRSFWINHVSSLSTPLAIPLVYPKVIAVHDLDANDC</sequence>
<dbReference type="GO" id="GO:0000149">
    <property type="term" value="F:SNARE binding"/>
    <property type="evidence" value="ECO:0007669"/>
    <property type="project" value="TreeGrafter"/>
</dbReference>
<organism evidence="1 2">
    <name type="scientific">Arabis nemorensis</name>
    <dbReference type="NCBI Taxonomy" id="586526"/>
    <lineage>
        <taxon>Eukaryota</taxon>
        <taxon>Viridiplantae</taxon>
        <taxon>Streptophyta</taxon>
        <taxon>Embryophyta</taxon>
        <taxon>Tracheophyta</taxon>
        <taxon>Spermatophyta</taxon>
        <taxon>Magnoliopsida</taxon>
        <taxon>eudicotyledons</taxon>
        <taxon>Gunneridae</taxon>
        <taxon>Pentapetalae</taxon>
        <taxon>rosids</taxon>
        <taxon>malvids</taxon>
        <taxon>Brassicales</taxon>
        <taxon>Brassicaceae</taxon>
        <taxon>Arabideae</taxon>
        <taxon>Arabis</taxon>
    </lineage>
</organism>
<accession>A0A565BWM0</accession>
<protein>
    <submittedName>
        <fullName evidence="1">Uncharacterized protein</fullName>
    </submittedName>
</protein>
<dbReference type="InterPro" id="IPR036175">
    <property type="entry name" value="Sec23/24_helical_dom_sf"/>
</dbReference>
<dbReference type="GO" id="GO:0030127">
    <property type="term" value="C:COPII vesicle coat"/>
    <property type="evidence" value="ECO:0007669"/>
    <property type="project" value="InterPro"/>
</dbReference>
<dbReference type="PANTHER" id="PTHR13803:SF34">
    <property type="entry name" value="PROTEIN TRANSPORT PROTEIN SEC24 B"/>
    <property type="match status" value="1"/>
</dbReference>
<evidence type="ECO:0000313" key="1">
    <source>
        <dbReference type="EMBL" id="VVB05771.1"/>
    </source>
</evidence>
<proteinExistence type="predicted"/>
<dbReference type="InterPro" id="IPR050550">
    <property type="entry name" value="SEC23_SEC24_subfamily"/>
</dbReference>
<dbReference type="AlphaFoldDB" id="A0A565BWM0"/>
<dbReference type="Gene3D" id="1.20.120.730">
    <property type="entry name" value="Sec23/Sec24 helical domain"/>
    <property type="match status" value="1"/>
</dbReference>
<dbReference type="OrthoDB" id="49016at2759"/>
<dbReference type="GO" id="GO:0090110">
    <property type="term" value="P:COPII-coated vesicle cargo loading"/>
    <property type="evidence" value="ECO:0007669"/>
    <property type="project" value="TreeGrafter"/>
</dbReference>
<dbReference type="SUPFAM" id="SSF81811">
    <property type="entry name" value="Helical domain of Sec23/24"/>
    <property type="match status" value="1"/>
</dbReference>
<dbReference type="GO" id="GO:0070971">
    <property type="term" value="C:endoplasmic reticulum exit site"/>
    <property type="evidence" value="ECO:0007669"/>
    <property type="project" value="TreeGrafter"/>
</dbReference>
<dbReference type="PANTHER" id="PTHR13803">
    <property type="entry name" value="SEC24-RELATED PROTEIN"/>
    <property type="match status" value="1"/>
</dbReference>
<dbReference type="GO" id="GO:0006886">
    <property type="term" value="P:intracellular protein transport"/>
    <property type="evidence" value="ECO:0007669"/>
    <property type="project" value="InterPro"/>
</dbReference>
<evidence type="ECO:0000313" key="2">
    <source>
        <dbReference type="Proteomes" id="UP000489600"/>
    </source>
</evidence>
<comment type="caution">
    <text evidence="1">The sequence shown here is derived from an EMBL/GenBank/DDBJ whole genome shotgun (WGS) entry which is preliminary data.</text>
</comment>
<name>A0A565BWM0_9BRAS</name>
<dbReference type="Proteomes" id="UP000489600">
    <property type="component" value="Unassembled WGS sequence"/>
</dbReference>
<dbReference type="EMBL" id="CABITT030000005">
    <property type="protein sequence ID" value="VVB05771.1"/>
    <property type="molecule type" value="Genomic_DNA"/>
</dbReference>
<reference evidence="1" key="1">
    <citation type="submission" date="2019-07" db="EMBL/GenBank/DDBJ databases">
        <authorList>
            <person name="Dittberner H."/>
        </authorList>
    </citation>
    <scope>NUCLEOTIDE SEQUENCE [LARGE SCALE GENOMIC DNA]</scope>
</reference>
<gene>
    <name evidence="1" type="ORF">ANE_LOCUS16215</name>
</gene>
<dbReference type="GO" id="GO:0008270">
    <property type="term" value="F:zinc ion binding"/>
    <property type="evidence" value="ECO:0007669"/>
    <property type="project" value="TreeGrafter"/>
</dbReference>
<keyword evidence="2" id="KW-1185">Reference proteome</keyword>